<reference evidence="1 2" key="1">
    <citation type="submission" date="2018-08" db="EMBL/GenBank/DDBJ databases">
        <title>A genome reference for cultivated species of the human gut microbiota.</title>
        <authorList>
            <person name="Zou Y."/>
            <person name="Xue W."/>
            <person name="Luo G."/>
        </authorList>
    </citation>
    <scope>NUCLEOTIDE SEQUENCE [LARGE SCALE GENOMIC DNA]</scope>
    <source>
        <strain evidence="1 2">OM07-13</strain>
    </source>
</reference>
<dbReference type="EMBL" id="QSTP01000001">
    <property type="protein sequence ID" value="RGM75124.1"/>
    <property type="molecule type" value="Genomic_DNA"/>
</dbReference>
<name>A0A3E4YLF0_9FIRM</name>
<dbReference type="RefSeq" id="WP_117717968.1">
    <property type="nucleotide sequence ID" value="NZ_QSTP01000001.1"/>
</dbReference>
<protein>
    <recommendedName>
        <fullName evidence="3">Methyl-accepting chemotaxis protein</fullName>
    </recommendedName>
</protein>
<dbReference type="AlphaFoldDB" id="A0A3E4YLF0"/>
<evidence type="ECO:0008006" key="3">
    <source>
        <dbReference type="Google" id="ProtNLM"/>
    </source>
</evidence>
<accession>A0A3E4YLF0</accession>
<sequence>MRAMMEQFAQTAEELRSTMDGIRESISAVNIAVEESAKGIAGVSESSVQLTGNVNDIQSEASDNNGIAEDLATEVGKFKLE</sequence>
<dbReference type="Proteomes" id="UP000260758">
    <property type="component" value="Unassembled WGS sequence"/>
</dbReference>
<dbReference type="SUPFAM" id="SSF58104">
    <property type="entry name" value="Methyl-accepting chemotaxis protein (MCP) signaling domain"/>
    <property type="match status" value="1"/>
</dbReference>
<dbReference type="Gene3D" id="1.10.287.950">
    <property type="entry name" value="Methyl-accepting chemotaxis protein"/>
    <property type="match status" value="1"/>
</dbReference>
<organism evidence="1 2">
    <name type="scientific">Agathobacter rectalis</name>
    <dbReference type="NCBI Taxonomy" id="39491"/>
    <lineage>
        <taxon>Bacteria</taxon>
        <taxon>Bacillati</taxon>
        <taxon>Bacillota</taxon>
        <taxon>Clostridia</taxon>
        <taxon>Lachnospirales</taxon>
        <taxon>Lachnospiraceae</taxon>
        <taxon>Agathobacter</taxon>
    </lineage>
</organism>
<evidence type="ECO:0000313" key="2">
    <source>
        <dbReference type="Proteomes" id="UP000260758"/>
    </source>
</evidence>
<comment type="caution">
    <text evidence="1">The sequence shown here is derived from an EMBL/GenBank/DDBJ whole genome shotgun (WGS) entry which is preliminary data.</text>
</comment>
<evidence type="ECO:0000313" key="1">
    <source>
        <dbReference type="EMBL" id="RGM75124.1"/>
    </source>
</evidence>
<proteinExistence type="predicted"/>
<gene>
    <name evidence="1" type="ORF">DXB99_00920</name>
</gene>